<keyword evidence="13" id="KW-1185">Reference proteome</keyword>
<evidence type="ECO:0000313" key="12">
    <source>
        <dbReference type="EMBL" id="GFO09139.1"/>
    </source>
</evidence>
<dbReference type="EMBL" id="BLXT01004061">
    <property type="protein sequence ID" value="GFO09139.1"/>
    <property type="molecule type" value="Genomic_DNA"/>
</dbReference>
<keyword evidence="6 10" id="KW-0472">Membrane</keyword>
<evidence type="ECO:0000256" key="3">
    <source>
        <dbReference type="ARBA" id="ARBA00022692"/>
    </source>
</evidence>
<evidence type="ECO:0000259" key="11">
    <source>
        <dbReference type="PROSITE" id="PS50262"/>
    </source>
</evidence>
<feature type="transmembrane region" description="Helical" evidence="10">
    <location>
        <begin position="60"/>
        <end position="81"/>
    </location>
</feature>
<dbReference type="SUPFAM" id="SSF81321">
    <property type="entry name" value="Family A G protein-coupled receptor-like"/>
    <property type="match status" value="1"/>
</dbReference>
<dbReference type="Proteomes" id="UP000735302">
    <property type="component" value="Unassembled WGS sequence"/>
</dbReference>
<dbReference type="GO" id="GO:0005886">
    <property type="term" value="C:plasma membrane"/>
    <property type="evidence" value="ECO:0007669"/>
    <property type="project" value="UniProtKB-SubCell"/>
</dbReference>
<protein>
    <submittedName>
        <fullName evidence="12">Chemosensory receptor b</fullName>
    </submittedName>
</protein>
<evidence type="ECO:0000256" key="2">
    <source>
        <dbReference type="ARBA" id="ARBA00022475"/>
    </source>
</evidence>
<feature type="transmembrane region" description="Helical" evidence="10">
    <location>
        <begin position="317"/>
        <end position="338"/>
    </location>
</feature>
<reference evidence="12 13" key="1">
    <citation type="journal article" date="2021" name="Elife">
        <title>Chloroplast acquisition without the gene transfer in kleptoplastic sea slugs, Plakobranchus ocellatus.</title>
        <authorList>
            <person name="Maeda T."/>
            <person name="Takahashi S."/>
            <person name="Yoshida T."/>
            <person name="Shimamura S."/>
            <person name="Takaki Y."/>
            <person name="Nagai Y."/>
            <person name="Toyoda A."/>
            <person name="Suzuki Y."/>
            <person name="Arimoto A."/>
            <person name="Ishii H."/>
            <person name="Satoh N."/>
            <person name="Nishiyama T."/>
            <person name="Hasebe M."/>
            <person name="Maruyama T."/>
            <person name="Minagawa J."/>
            <person name="Obokata J."/>
            <person name="Shigenobu S."/>
        </authorList>
    </citation>
    <scope>NUCLEOTIDE SEQUENCE [LARGE SCALE GENOMIC DNA]</scope>
</reference>
<keyword evidence="4 10" id="KW-1133">Transmembrane helix</keyword>
<keyword evidence="5" id="KW-0297">G-protein coupled receptor</keyword>
<evidence type="ECO:0000256" key="6">
    <source>
        <dbReference type="ARBA" id="ARBA00023136"/>
    </source>
</evidence>
<keyword evidence="9" id="KW-0807">Transducer</keyword>
<organism evidence="12 13">
    <name type="scientific">Plakobranchus ocellatus</name>
    <dbReference type="NCBI Taxonomy" id="259542"/>
    <lineage>
        <taxon>Eukaryota</taxon>
        <taxon>Metazoa</taxon>
        <taxon>Spiralia</taxon>
        <taxon>Lophotrochozoa</taxon>
        <taxon>Mollusca</taxon>
        <taxon>Gastropoda</taxon>
        <taxon>Heterobranchia</taxon>
        <taxon>Euthyneura</taxon>
        <taxon>Panpulmonata</taxon>
        <taxon>Sacoglossa</taxon>
        <taxon>Placobranchoidea</taxon>
        <taxon>Plakobranchidae</taxon>
        <taxon>Plakobranchus</taxon>
    </lineage>
</organism>
<keyword evidence="7 12" id="KW-0675">Receptor</keyword>
<gene>
    <name evidence="12" type="ORF">PoB_003564400</name>
</gene>
<name>A0AAV4AMW6_9GAST</name>
<evidence type="ECO:0000256" key="5">
    <source>
        <dbReference type="ARBA" id="ARBA00023040"/>
    </source>
</evidence>
<dbReference type="PANTHER" id="PTHR24246:SF27">
    <property type="entry name" value="ADENOSINE RECEPTOR, ISOFORM A"/>
    <property type="match status" value="1"/>
</dbReference>
<dbReference type="GO" id="GO:0008528">
    <property type="term" value="F:G protein-coupled peptide receptor activity"/>
    <property type="evidence" value="ECO:0007669"/>
    <property type="project" value="InterPro"/>
</dbReference>
<comment type="caution">
    <text evidence="12">The sequence shown here is derived from an EMBL/GenBank/DDBJ whole genome shotgun (WGS) entry which is preliminary data.</text>
</comment>
<feature type="transmembrane region" description="Helical" evidence="10">
    <location>
        <begin position="231"/>
        <end position="253"/>
    </location>
</feature>
<keyword evidence="8" id="KW-0325">Glycoprotein</keyword>
<feature type="transmembrane region" description="Helical" evidence="10">
    <location>
        <begin position="130"/>
        <end position="156"/>
    </location>
</feature>
<dbReference type="Pfam" id="PF10324">
    <property type="entry name" value="7TM_GPCR_Srw"/>
    <property type="match status" value="1"/>
</dbReference>
<sequence>MSKIRLESKQTKHRLSTMNSVITTQPFYTANTELTEYRLNTTCIKAPDESRYYTVFSTLVIQPLLSVLALWANILNIFVFCRMELREGATVSFLMLSLADGLQACIHIAIGVCAYLLWFGYQSNSVCMDTVITVLVLIATVSRSMSNIITSVIAVVRCCCVTLPFTVQELLTARRQLIITLVLCSVSTAIIVYITSRLTLECDDEYRVSIYNMFAVMDKTFLQGDLNTLDLFRVVLFNLCFVIVVISIAILIVGLRKSTVLRSSQAGARRNQQAAVSVIWVLAIFLLCYIVQLFNMIARNITQEFRPSGKLHEVHLILRHFSLIMTKVDCFCNIFVYYNFNSQFRAVINDVF</sequence>
<dbReference type="AlphaFoldDB" id="A0AAV4AMW6"/>
<evidence type="ECO:0000256" key="10">
    <source>
        <dbReference type="SAM" id="Phobius"/>
    </source>
</evidence>
<dbReference type="Gene3D" id="1.20.1070.10">
    <property type="entry name" value="Rhodopsin 7-helix transmembrane proteins"/>
    <property type="match status" value="1"/>
</dbReference>
<feature type="domain" description="G-protein coupled receptors family 1 profile" evidence="11">
    <location>
        <begin position="72"/>
        <end position="337"/>
    </location>
</feature>
<evidence type="ECO:0000256" key="4">
    <source>
        <dbReference type="ARBA" id="ARBA00022989"/>
    </source>
</evidence>
<feature type="transmembrane region" description="Helical" evidence="10">
    <location>
        <begin position="93"/>
        <end position="118"/>
    </location>
</feature>
<feature type="transmembrane region" description="Helical" evidence="10">
    <location>
        <begin position="177"/>
        <end position="196"/>
    </location>
</feature>
<accession>A0AAV4AMW6</accession>
<dbReference type="InterPro" id="IPR017452">
    <property type="entry name" value="GPCR_Rhodpsn_7TM"/>
</dbReference>
<dbReference type="PROSITE" id="PS50262">
    <property type="entry name" value="G_PROTEIN_RECEP_F1_2"/>
    <property type="match status" value="1"/>
</dbReference>
<evidence type="ECO:0000256" key="7">
    <source>
        <dbReference type="ARBA" id="ARBA00023170"/>
    </source>
</evidence>
<keyword evidence="2" id="KW-1003">Cell membrane</keyword>
<feature type="transmembrane region" description="Helical" evidence="10">
    <location>
        <begin position="274"/>
        <end position="297"/>
    </location>
</feature>
<evidence type="ECO:0000256" key="8">
    <source>
        <dbReference type="ARBA" id="ARBA00023180"/>
    </source>
</evidence>
<evidence type="ECO:0000256" key="1">
    <source>
        <dbReference type="ARBA" id="ARBA00004651"/>
    </source>
</evidence>
<comment type="subcellular location">
    <subcellularLocation>
        <location evidence="1">Cell membrane</location>
        <topology evidence="1">Multi-pass membrane protein</topology>
    </subcellularLocation>
</comment>
<proteinExistence type="predicted"/>
<evidence type="ECO:0000313" key="13">
    <source>
        <dbReference type="Proteomes" id="UP000735302"/>
    </source>
</evidence>
<dbReference type="PANTHER" id="PTHR24246">
    <property type="entry name" value="OLFACTORY RECEPTOR AND ADENOSINE RECEPTOR"/>
    <property type="match status" value="1"/>
</dbReference>
<dbReference type="InterPro" id="IPR019427">
    <property type="entry name" value="7TM_GPCR_serpentine_rcpt_Srw"/>
</dbReference>
<evidence type="ECO:0000256" key="9">
    <source>
        <dbReference type="ARBA" id="ARBA00023224"/>
    </source>
</evidence>
<keyword evidence="3 10" id="KW-0812">Transmembrane</keyword>